<comment type="caution">
    <text evidence="2">The sequence shown here is derived from an EMBL/GenBank/DDBJ whole genome shotgun (WGS) entry which is preliminary data.</text>
</comment>
<evidence type="ECO:0000313" key="3">
    <source>
        <dbReference type="Proteomes" id="UP000237798"/>
    </source>
</evidence>
<feature type="transmembrane region" description="Helical" evidence="1">
    <location>
        <begin position="124"/>
        <end position="145"/>
    </location>
</feature>
<dbReference type="Proteomes" id="UP000237798">
    <property type="component" value="Unassembled WGS sequence"/>
</dbReference>
<reference evidence="2 3" key="1">
    <citation type="submission" date="2018-03" db="EMBL/GenBank/DDBJ databases">
        <title>Genome sequence of Clostridium luticellarii DSM 29923.</title>
        <authorList>
            <person name="Poehlein A."/>
            <person name="Daniel R."/>
        </authorList>
    </citation>
    <scope>NUCLEOTIDE SEQUENCE [LARGE SCALE GENOMIC DNA]</scope>
    <source>
        <strain evidence="2 3">DSM 29923</strain>
    </source>
</reference>
<sequence>MFLEWKFKRIRLKEQKKLNSSNLYLYKSMTVYIQNSHLSLFEKEDILQQIMDMMLQAQLEGRTVDLIVGEDYKSFCESIIREYSSSKNSIYNLLNYIQKTFLWTILISLSIMLLEGILSYPSIFAININQLVLAGVISLIIIPAAKKERQKTSAIFYIPQRFYSINKGLTKSSWYAFFSALSLLVLLNLIFEKTMGSEILTNPIALNKIIPYTAVLFLMIISIEIYKRIYNRL</sequence>
<proteinExistence type="predicted"/>
<dbReference type="AlphaFoldDB" id="A0A2T0BPK7"/>
<feature type="transmembrane region" description="Helical" evidence="1">
    <location>
        <begin position="172"/>
        <end position="189"/>
    </location>
</feature>
<protein>
    <submittedName>
        <fullName evidence="2">Uncharacterized protein</fullName>
    </submittedName>
</protein>
<dbReference type="InterPro" id="IPR008316">
    <property type="entry name" value="UCP029876"/>
</dbReference>
<dbReference type="OrthoDB" id="1655249at2"/>
<feature type="transmembrane region" description="Helical" evidence="1">
    <location>
        <begin position="100"/>
        <end position="118"/>
    </location>
</feature>
<evidence type="ECO:0000256" key="1">
    <source>
        <dbReference type="SAM" id="Phobius"/>
    </source>
</evidence>
<name>A0A2T0BPK7_9CLOT</name>
<keyword evidence="1" id="KW-1133">Transmembrane helix</keyword>
<feature type="transmembrane region" description="Helical" evidence="1">
    <location>
        <begin position="209"/>
        <end position="226"/>
    </location>
</feature>
<dbReference type="Gene3D" id="1.10.1900.10">
    <property type="entry name" value="c-terminal domain of poly(a) binding protein"/>
    <property type="match status" value="1"/>
</dbReference>
<dbReference type="SUPFAM" id="SSF158560">
    <property type="entry name" value="BH3980-like"/>
    <property type="match status" value="1"/>
</dbReference>
<dbReference type="EMBL" id="PVXP01000011">
    <property type="protein sequence ID" value="PRR85818.1"/>
    <property type="molecule type" value="Genomic_DNA"/>
</dbReference>
<accession>A0A2T0BPK7</accession>
<gene>
    <name evidence="2" type="ORF">CLLU_11600</name>
</gene>
<organism evidence="2 3">
    <name type="scientific">Clostridium luticellarii</name>
    <dbReference type="NCBI Taxonomy" id="1691940"/>
    <lineage>
        <taxon>Bacteria</taxon>
        <taxon>Bacillati</taxon>
        <taxon>Bacillota</taxon>
        <taxon>Clostridia</taxon>
        <taxon>Eubacteriales</taxon>
        <taxon>Clostridiaceae</taxon>
        <taxon>Clostridium</taxon>
    </lineage>
</organism>
<dbReference type="RefSeq" id="WP_158255886.1">
    <property type="nucleotide sequence ID" value="NZ_JALCPJ010000003.1"/>
</dbReference>
<keyword evidence="1" id="KW-0812">Transmembrane</keyword>
<dbReference type="Pfam" id="PF06304">
    <property type="entry name" value="DUF1048"/>
    <property type="match status" value="1"/>
</dbReference>
<evidence type="ECO:0000313" key="2">
    <source>
        <dbReference type="EMBL" id="PRR85818.1"/>
    </source>
</evidence>
<keyword evidence="1" id="KW-0472">Membrane</keyword>
<keyword evidence="3" id="KW-1185">Reference proteome</keyword>